<dbReference type="KEGG" id="prt:AUC31_06800"/>
<dbReference type="EMBL" id="CP013659">
    <property type="protein sequence ID" value="ALS74952.1"/>
    <property type="molecule type" value="Genomic_DNA"/>
</dbReference>
<dbReference type="Proteomes" id="UP000067683">
    <property type="component" value="Chromosome"/>
</dbReference>
<protein>
    <submittedName>
        <fullName evidence="1">Uncharacterized protein</fullName>
    </submittedName>
</protein>
<dbReference type="AlphaFoldDB" id="A0A0U2XQV9"/>
<evidence type="ECO:0000313" key="2">
    <source>
        <dbReference type="Proteomes" id="UP000067683"/>
    </source>
</evidence>
<organism evidence="1 2">
    <name type="scientific">Planococcus rifietoensis</name>
    <dbReference type="NCBI Taxonomy" id="200991"/>
    <lineage>
        <taxon>Bacteria</taxon>
        <taxon>Bacillati</taxon>
        <taxon>Bacillota</taxon>
        <taxon>Bacilli</taxon>
        <taxon>Bacillales</taxon>
        <taxon>Caryophanaceae</taxon>
        <taxon>Planococcus</taxon>
    </lineage>
</organism>
<proteinExistence type="predicted"/>
<reference evidence="1" key="1">
    <citation type="submission" date="2016-01" db="EMBL/GenBank/DDBJ databases">
        <title>Complete genome of Planococcus rifietoensis type strain M8.</title>
        <authorList>
            <person name="See-Too W.S."/>
        </authorList>
    </citation>
    <scope>NUCLEOTIDE SEQUENCE [LARGE SCALE GENOMIC DNA]</scope>
    <source>
        <strain evidence="1">M8</strain>
    </source>
</reference>
<keyword evidence="2" id="KW-1185">Reference proteome</keyword>
<gene>
    <name evidence="1" type="ORF">AUC31_06800</name>
</gene>
<name>A0A0U2XQV9_9BACL</name>
<sequence>MSTVNRALQSIGKSNFVHYFEDYKQLAFSKEKLSGKDKMPLAKKLLEDNPNASKISGQLMRISSAITIFKNGWEEEALKEVIASKHPSISKEIKAKAAALISMR</sequence>
<accession>A0A0U2XQV9</accession>
<evidence type="ECO:0000313" key="1">
    <source>
        <dbReference type="EMBL" id="ALS74952.1"/>
    </source>
</evidence>
<dbReference type="OrthoDB" id="2454222at2"/>
<dbReference type="RefSeq" id="WP_058381659.1">
    <property type="nucleotide sequence ID" value="NZ_CP013659.2"/>
</dbReference>